<dbReference type="Pfam" id="PF09683">
    <property type="entry name" value="Lactococcin_972"/>
    <property type="match status" value="1"/>
</dbReference>
<evidence type="ECO:0000313" key="4">
    <source>
        <dbReference type="Proteomes" id="UP000186437"/>
    </source>
</evidence>
<dbReference type="Gene3D" id="2.60.40.2850">
    <property type="match status" value="1"/>
</dbReference>
<evidence type="ECO:0000313" key="3">
    <source>
        <dbReference type="EMBL" id="SUN05763.1"/>
    </source>
</evidence>
<reference evidence="2" key="1">
    <citation type="submission" date="2016-12" db="EMBL/GenBank/DDBJ databases">
        <authorList>
            <person name="Song W.-J."/>
            <person name="Kurnit D.M."/>
        </authorList>
    </citation>
    <scope>NUCLEOTIDE SEQUENCE [LARGE SCALE GENOMIC DNA]</scope>
    <source>
        <strain evidence="2">ATCC 51725</strain>
    </source>
</reference>
<feature type="signal peptide" evidence="1">
    <location>
        <begin position="1"/>
        <end position="26"/>
    </location>
</feature>
<keyword evidence="4" id="KW-1185">Reference proteome</keyword>
<reference evidence="4" key="2">
    <citation type="submission" date="2016-12" db="EMBL/GenBank/DDBJ databases">
        <authorList>
            <person name="Gulvik C.A."/>
        </authorList>
    </citation>
    <scope>NUCLEOTIDE SEQUENCE [LARGE SCALE GENOMIC DNA]</scope>
    <source>
        <strain evidence="4">ATCC 51725</strain>
    </source>
</reference>
<accession>A0A1Q8EDB0</accession>
<evidence type="ECO:0000313" key="2">
    <source>
        <dbReference type="EMBL" id="OLF49733.1"/>
    </source>
</evidence>
<organism evidence="2 4">
    <name type="scientific">Streptococcus acidominimus</name>
    <dbReference type="NCBI Taxonomy" id="1326"/>
    <lineage>
        <taxon>Bacteria</taxon>
        <taxon>Bacillati</taxon>
        <taxon>Bacillota</taxon>
        <taxon>Bacilli</taxon>
        <taxon>Lactobacillales</taxon>
        <taxon>Streptococcaceae</taxon>
        <taxon>Streptococcus</taxon>
    </lineage>
</organism>
<evidence type="ECO:0000256" key="1">
    <source>
        <dbReference type="SAM" id="SignalP"/>
    </source>
</evidence>
<dbReference type="InterPro" id="IPR006540">
    <property type="entry name" value="Lactococcin_972"/>
</dbReference>
<gene>
    <name evidence="2" type="ORF">BU200_05915</name>
    <name evidence="3" type="ORF">NCTC12957_00298</name>
</gene>
<evidence type="ECO:0000313" key="5">
    <source>
        <dbReference type="Proteomes" id="UP000255213"/>
    </source>
</evidence>
<reference evidence="3 5" key="3">
    <citation type="submission" date="2018-06" db="EMBL/GenBank/DDBJ databases">
        <authorList>
            <consortium name="Pathogen Informatics"/>
            <person name="Doyle S."/>
        </authorList>
    </citation>
    <scope>NUCLEOTIDE SEQUENCE [LARGE SCALE GENOMIC DNA]</scope>
    <source>
        <strain evidence="3 5">NCTC12957</strain>
    </source>
</reference>
<dbReference type="AlphaFoldDB" id="A0A1Q8EDB0"/>
<proteinExistence type="predicted"/>
<dbReference type="RefSeq" id="WP_075099297.1">
    <property type="nucleotide sequence ID" value="NZ_MSJL01000022.1"/>
</dbReference>
<dbReference type="Proteomes" id="UP000186437">
    <property type="component" value="Unassembled WGS sequence"/>
</dbReference>
<keyword evidence="1" id="KW-0732">Signal</keyword>
<dbReference type="Proteomes" id="UP000255213">
    <property type="component" value="Unassembled WGS sequence"/>
</dbReference>
<name>A0A1Q8EDB0_STRAI</name>
<dbReference type="OrthoDB" id="2237454at2"/>
<dbReference type="EMBL" id="UHEN01000001">
    <property type="protein sequence ID" value="SUN05763.1"/>
    <property type="molecule type" value="Genomic_DNA"/>
</dbReference>
<feature type="chain" id="PRO_5044564157" evidence="1">
    <location>
        <begin position="27"/>
        <end position="100"/>
    </location>
</feature>
<protein>
    <submittedName>
        <fullName evidence="2">Bacteriocin transporter</fullName>
    </submittedName>
    <submittedName>
        <fullName evidence="3">Bacteriocin, lactococcin 972 family</fullName>
    </submittedName>
</protein>
<sequence>MKNHFKSTGLIALALIVLGTASTAAAAVQYPDGGVWTYGADLMRRGAFSNYYHGSKKHSSTVVSRWNSDFDKGDAGPGETSYAFMRTGIGEKMAFYYDYE</sequence>
<dbReference type="EMBL" id="MSJL01000022">
    <property type="protein sequence ID" value="OLF49733.1"/>
    <property type="molecule type" value="Genomic_DNA"/>
</dbReference>
<dbReference type="NCBIfam" id="TIGR01653">
    <property type="entry name" value="lactococcin_972"/>
    <property type="match status" value="1"/>
</dbReference>